<keyword evidence="5" id="KW-0808">Transferase</keyword>
<evidence type="ECO:0000313" key="17">
    <source>
        <dbReference type="EMBL" id="QEC77681.1"/>
    </source>
</evidence>
<evidence type="ECO:0000256" key="8">
    <source>
        <dbReference type="ARBA" id="ARBA00022777"/>
    </source>
</evidence>
<evidence type="ECO:0000256" key="11">
    <source>
        <dbReference type="ARBA" id="ARBA00023012"/>
    </source>
</evidence>
<keyword evidence="7" id="KW-0547">Nucleotide-binding</keyword>
<dbReference type="FunFam" id="2.60.40.10:FF:000791">
    <property type="entry name" value="Two-component system sensor histidine kinase/response regulator"/>
    <property type="match status" value="1"/>
</dbReference>
<sequence>MNGIKKFLIVLFTALTTSLFGQIRQIHFEHLGSAKGLSEINPNCIIQDSRGFIWIGTGDGLNRYDGYKFKVYRNEPTDVTTISGNYVADIAEDENGNLWIATSEGLNKFDRKTDRFSHYSHSDKNSKSIPEDNISKIVLAGNGKLWLGTSTKGLSLFDIKTGLCTNFKNEKNKANSLSSNQVTALHKDQFGNLWVGTFDQGLNLYRPQTHDFIRFKHNDKDAGSISANRITCILRDRDKRLWVGTFEHGLNLFNDTNKTFRHFVNNPGNDNSLSNNSIQSLAEGVSRTIWIGTENGGISIFSYSKNKFNNYIHDDVDNTSLTGNSVDVITKDNLGNMWVGVFGGGVNMFKRSTARFSHFKHTSSPKSLSNDFVLCLTEDSNQNIWIGTDGGGLNLLDRKAGVFTSYQYKKNDDTSIGGNYVLDVKQDAHKNLWIATWTEGLSVMDPVTKKFRRYKHNPADSTSLGGNDVYALTIDQDNKIWAGTFGGGVSVYQPATNSFITYKNNPKDIHSLSSDIVNSIFCDREGRIWVGTNDAGLNLYNKKTNSFTRFKHQKGKNSISNNTVVDIFEDHTGKLWLCTFGGLDVFEPKTGIFKTFTAKEGMPTAFTYATREDNRNDLWITTSKGLMLYDPVKKTFRNFSVEDGLQSDVFKPHSALKDYEGNIYFGGLNGFNRFNPEMLKVAQHESPLRLTDFELFNKSVPVSRGVNDPSPLKQEISETKSITLNYDQSIISFEFVSLSFASTDKQDYAYILENFDEAWNDVGSKNTAVYTNVPPGNYVFRVKCRNNSGGWSSKPLSVEVIIVPPFWDTWWFKILIALLICGLTWALYRYRLNSIIKQKQKLEHEVKERTAEVLQQSEELKAQSENLQALNEELQVQSEELMDQRQQEQLARQEADRANQAKSVFLATMSHEIRTPMNGVIGMASLLMETELNDEQREFTETIVTCGDNLINVINDILDFSKIESGSMELEQDDFDLRQSVEEVMDIFAKRTAERNIDLIYQIDYALPVQIVGDSLRVKQVLINLVNNAIKFTPKGEVFVDIFLVNDLGNDALEIGFSVKDTGIGIPDHKIASLFQAFSQVDSSTTRKYGGTGLGLIISERLVTLMGGQIAVSSMYGQGSVFKFSIKASRSKVPSKYHLYPSSLANVEGKKVLLVDDNETNLLILKNQLQQWKLAPVLATSVKQALEILKHHQAISLIITDMQMPDADGVSLAREVSRFETPMPVIMLSSIGDETRKKFPKLFSSILTKPVKQNNLWKSINAALTNQKDEPQVKGAQRFLLQTSFAQEHPLQILVAEDNLINQKLVERVLFKLGYNIDMVSNGYEVLEKITEKQYDVLLMDIQMPELDGLETTKFIRNQAIKQPYIAAMTANAMPEDKEACLSIGMNDYIAKPMRIDELIELLKRADKAGVE</sequence>
<evidence type="ECO:0000256" key="2">
    <source>
        <dbReference type="ARBA" id="ARBA00004370"/>
    </source>
</evidence>
<feature type="domain" description="Histidine kinase" evidence="15">
    <location>
        <begin position="908"/>
        <end position="1130"/>
    </location>
</feature>
<dbReference type="PANTHER" id="PTHR45339:SF1">
    <property type="entry name" value="HYBRID SIGNAL TRANSDUCTION HISTIDINE KINASE J"/>
    <property type="match status" value="1"/>
</dbReference>
<dbReference type="SUPFAM" id="SSF55874">
    <property type="entry name" value="ATPase domain of HSP90 chaperone/DNA topoisomerase II/histidine kinase"/>
    <property type="match status" value="1"/>
</dbReference>
<keyword evidence="9" id="KW-0067">ATP-binding</keyword>
<dbReference type="InterPro" id="IPR003661">
    <property type="entry name" value="HisK_dim/P_dom"/>
</dbReference>
<dbReference type="SMART" id="SM00387">
    <property type="entry name" value="HATPase_c"/>
    <property type="match status" value="1"/>
</dbReference>
<evidence type="ECO:0000256" key="4">
    <source>
        <dbReference type="ARBA" id="ARBA00022553"/>
    </source>
</evidence>
<dbReference type="Proteomes" id="UP000321362">
    <property type="component" value="Chromosome"/>
</dbReference>
<dbReference type="SUPFAM" id="SSF47384">
    <property type="entry name" value="Homodimeric domain of signal transducing histidine kinase"/>
    <property type="match status" value="1"/>
</dbReference>
<keyword evidence="18" id="KW-1185">Reference proteome</keyword>
<comment type="subcellular location">
    <subcellularLocation>
        <location evidence="2">Membrane</location>
    </subcellularLocation>
</comment>
<dbReference type="SUPFAM" id="SSF52172">
    <property type="entry name" value="CheY-like"/>
    <property type="match status" value="2"/>
</dbReference>
<dbReference type="OrthoDB" id="9809670at2"/>
<proteinExistence type="predicted"/>
<evidence type="ECO:0000259" key="15">
    <source>
        <dbReference type="PROSITE" id="PS50109"/>
    </source>
</evidence>
<dbReference type="Pfam" id="PF02518">
    <property type="entry name" value="HATPase_c"/>
    <property type="match status" value="1"/>
</dbReference>
<dbReference type="EMBL" id="CP042437">
    <property type="protein sequence ID" value="QEC77681.1"/>
    <property type="molecule type" value="Genomic_DNA"/>
</dbReference>
<dbReference type="InterPro" id="IPR013783">
    <property type="entry name" value="Ig-like_fold"/>
</dbReference>
<evidence type="ECO:0000256" key="12">
    <source>
        <dbReference type="ARBA" id="ARBA00023136"/>
    </source>
</evidence>
<feature type="modified residue" description="4-aspartylphosphate" evidence="13">
    <location>
        <position position="1201"/>
    </location>
</feature>
<dbReference type="PROSITE" id="PS50110">
    <property type="entry name" value="RESPONSE_REGULATORY"/>
    <property type="match status" value="2"/>
</dbReference>
<evidence type="ECO:0000256" key="10">
    <source>
        <dbReference type="ARBA" id="ARBA00022989"/>
    </source>
</evidence>
<keyword evidence="8" id="KW-0418">Kinase</keyword>
<keyword evidence="10" id="KW-1133">Transmembrane helix</keyword>
<dbReference type="SMART" id="SM00388">
    <property type="entry name" value="HisKA"/>
    <property type="match status" value="1"/>
</dbReference>
<dbReference type="InterPro" id="IPR001789">
    <property type="entry name" value="Sig_transdc_resp-reg_receiver"/>
</dbReference>
<dbReference type="RefSeq" id="WP_147055601.1">
    <property type="nucleotide sequence ID" value="NZ_CP042437.1"/>
</dbReference>
<dbReference type="PRINTS" id="PR00344">
    <property type="entry name" value="BCTRLSENSOR"/>
</dbReference>
<dbReference type="KEGG" id="mgk:FSB76_17675"/>
<dbReference type="InterPro" id="IPR011110">
    <property type="entry name" value="Reg_prop"/>
</dbReference>
<keyword evidence="14" id="KW-0175">Coiled coil</keyword>
<dbReference type="InterPro" id="IPR036890">
    <property type="entry name" value="HATPase_C_sf"/>
</dbReference>
<keyword evidence="6" id="KW-0812">Transmembrane</keyword>
<dbReference type="Gene3D" id="3.40.50.2300">
    <property type="match status" value="2"/>
</dbReference>
<evidence type="ECO:0000313" key="18">
    <source>
        <dbReference type="Proteomes" id="UP000321362"/>
    </source>
</evidence>
<keyword evidence="11" id="KW-0902">Two-component regulatory system</keyword>
<dbReference type="Gene3D" id="2.130.10.10">
    <property type="entry name" value="YVTN repeat-like/Quinoprotein amine dehydrogenase"/>
    <property type="match status" value="2"/>
</dbReference>
<evidence type="ECO:0000256" key="6">
    <source>
        <dbReference type="ARBA" id="ARBA00022692"/>
    </source>
</evidence>
<dbReference type="CDD" id="cd16922">
    <property type="entry name" value="HATPase_EvgS-ArcB-TorS-like"/>
    <property type="match status" value="1"/>
</dbReference>
<dbReference type="InterPro" id="IPR005467">
    <property type="entry name" value="His_kinase_dom"/>
</dbReference>
<reference evidence="17 18" key="1">
    <citation type="journal article" date="2013" name="J. Microbiol.">
        <title>Mucilaginibacter ginsenosidivorax sp. nov., with ginsenoside converting activity isolated from sediment.</title>
        <authorList>
            <person name="Kim J.K."/>
            <person name="Choi T.E."/>
            <person name="Liu Q.M."/>
            <person name="Park H.Y."/>
            <person name="Yi T.H."/>
            <person name="Yoon M.H."/>
            <person name="Kim S.C."/>
            <person name="Im W.T."/>
        </authorList>
    </citation>
    <scope>NUCLEOTIDE SEQUENCE [LARGE SCALE GENOMIC DNA]</scope>
    <source>
        <strain evidence="17 18">KHI28</strain>
    </source>
</reference>
<evidence type="ECO:0000256" key="13">
    <source>
        <dbReference type="PROSITE-ProRule" id="PRU00169"/>
    </source>
</evidence>
<dbReference type="GO" id="GO:0005524">
    <property type="term" value="F:ATP binding"/>
    <property type="evidence" value="ECO:0007669"/>
    <property type="project" value="UniProtKB-KW"/>
</dbReference>
<dbReference type="CDD" id="cd00082">
    <property type="entry name" value="HisKA"/>
    <property type="match status" value="1"/>
</dbReference>
<dbReference type="InterPro" id="IPR011006">
    <property type="entry name" value="CheY-like_superfamily"/>
</dbReference>
<keyword evidence="12" id="KW-0472">Membrane</keyword>
<dbReference type="CDD" id="cd00146">
    <property type="entry name" value="PKD"/>
    <property type="match status" value="1"/>
</dbReference>
<evidence type="ECO:0000256" key="1">
    <source>
        <dbReference type="ARBA" id="ARBA00000085"/>
    </source>
</evidence>
<feature type="coiled-coil region" evidence="14">
    <location>
        <begin position="832"/>
        <end position="901"/>
    </location>
</feature>
<dbReference type="InterPro" id="IPR003594">
    <property type="entry name" value="HATPase_dom"/>
</dbReference>
<dbReference type="Gene3D" id="2.60.40.10">
    <property type="entry name" value="Immunoglobulins"/>
    <property type="match status" value="1"/>
</dbReference>
<feature type="modified residue" description="4-aspartylphosphate" evidence="13">
    <location>
        <position position="1341"/>
    </location>
</feature>
<dbReference type="CDD" id="cd22249">
    <property type="entry name" value="UDM1_RNF168_RNF169-like"/>
    <property type="match status" value="1"/>
</dbReference>
<gene>
    <name evidence="17" type="ORF">FSB76_17675</name>
</gene>
<dbReference type="GO" id="GO:0000155">
    <property type="term" value="F:phosphorelay sensor kinase activity"/>
    <property type="evidence" value="ECO:0007669"/>
    <property type="project" value="InterPro"/>
</dbReference>
<evidence type="ECO:0000256" key="3">
    <source>
        <dbReference type="ARBA" id="ARBA00012438"/>
    </source>
</evidence>
<dbReference type="Pfam" id="PF00072">
    <property type="entry name" value="Response_reg"/>
    <property type="match status" value="2"/>
</dbReference>
<feature type="domain" description="Response regulatory" evidence="16">
    <location>
        <begin position="1151"/>
        <end position="1264"/>
    </location>
</feature>
<dbReference type="FunFam" id="3.30.565.10:FF:000078">
    <property type="entry name" value="Two-component sensor histidine kinase"/>
    <property type="match status" value="1"/>
</dbReference>
<accession>A0A5B8W1R8</accession>
<dbReference type="InterPro" id="IPR015943">
    <property type="entry name" value="WD40/YVTN_repeat-like_dom_sf"/>
</dbReference>
<dbReference type="Pfam" id="PF07495">
    <property type="entry name" value="Y_Y_Y"/>
    <property type="match status" value="1"/>
</dbReference>
<dbReference type="GO" id="GO:0016020">
    <property type="term" value="C:membrane"/>
    <property type="evidence" value="ECO:0007669"/>
    <property type="project" value="UniProtKB-SubCell"/>
</dbReference>
<dbReference type="CDD" id="cd17546">
    <property type="entry name" value="REC_hyHK_CKI1_RcsC-like"/>
    <property type="match status" value="1"/>
</dbReference>
<evidence type="ECO:0000256" key="14">
    <source>
        <dbReference type="SAM" id="Coils"/>
    </source>
</evidence>
<dbReference type="InterPro" id="IPR004358">
    <property type="entry name" value="Sig_transdc_His_kin-like_C"/>
</dbReference>
<dbReference type="SMART" id="SM00448">
    <property type="entry name" value="REC"/>
    <property type="match status" value="2"/>
</dbReference>
<name>A0A5B8W1R8_9SPHI</name>
<dbReference type="InterPro" id="IPR036097">
    <property type="entry name" value="HisK_dim/P_sf"/>
</dbReference>
<comment type="catalytic activity">
    <reaction evidence="1">
        <text>ATP + protein L-histidine = ADP + protein N-phospho-L-histidine.</text>
        <dbReference type="EC" id="2.7.13.3"/>
    </reaction>
</comment>
<evidence type="ECO:0000256" key="5">
    <source>
        <dbReference type="ARBA" id="ARBA00022679"/>
    </source>
</evidence>
<dbReference type="Pfam" id="PF00512">
    <property type="entry name" value="HisKA"/>
    <property type="match status" value="1"/>
</dbReference>
<dbReference type="Gene3D" id="3.30.565.10">
    <property type="entry name" value="Histidine kinase-like ATPase, C-terminal domain"/>
    <property type="match status" value="1"/>
</dbReference>
<dbReference type="FunFam" id="1.10.287.130:FF:000004">
    <property type="entry name" value="Ethylene receptor 1"/>
    <property type="match status" value="1"/>
</dbReference>
<dbReference type="SUPFAM" id="SSF63829">
    <property type="entry name" value="Calcium-dependent phosphotriesterase"/>
    <property type="match status" value="3"/>
</dbReference>
<protein>
    <recommendedName>
        <fullName evidence="3">histidine kinase</fullName>
        <ecNumber evidence="3">2.7.13.3</ecNumber>
    </recommendedName>
</protein>
<keyword evidence="4 13" id="KW-0597">Phosphoprotein</keyword>
<dbReference type="EC" id="2.7.13.3" evidence="3"/>
<dbReference type="Gene3D" id="1.10.287.130">
    <property type="match status" value="1"/>
</dbReference>
<organism evidence="17 18">
    <name type="scientific">Mucilaginibacter ginsenosidivorax</name>
    <dbReference type="NCBI Taxonomy" id="862126"/>
    <lineage>
        <taxon>Bacteria</taxon>
        <taxon>Pseudomonadati</taxon>
        <taxon>Bacteroidota</taxon>
        <taxon>Sphingobacteriia</taxon>
        <taxon>Sphingobacteriales</taxon>
        <taxon>Sphingobacteriaceae</taxon>
        <taxon>Mucilaginibacter</taxon>
    </lineage>
</organism>
<feature type="domain" description="Response regulatory" evidence="16">
    <location>
        <begin position="1292"/>
        <end position="1407"/>
    </location>
</feature>
<evidence type="ECO:0000259" key="16">
    <source>
        <dbReference type="PROSITE" id="PS50110"/>
    </source>
</evidence>
<dbReference type="PROSITE" id="PS50109">
    <property type="entry name" value="HIS_KIN"/>
    <property type="match status" value="1"/>
</dbReference>
<evidence type="ECO:0000256" key="7">
    <source>
        <dbReference type="ARBA" id="ARBA00022741"/>
    </source>
</evidence>
<dbReference type="Pfam" id="PF07494">
    <property type="entry name" value="Reg_prop"/>
    <property type="match status" value="8"/>
</dbReference>
<evidence type="ECO:0000256" key="9">
    <source>
        <dbReference type="ARBA" id="ARBA00022840"/>
    </source>
</evidence>
<dbReference type="InterPro" id="IPR011123">
    <property type="entry name" value="Y_Y_Y"/>
</dbReference>
<dbReference type="PANTHER" id="PTHR45339">
    <property type="entry name" value="HYBRID SIGNAL TRANSDUCTION HISTIDINE KINASE J"/>
    <property type="match status" value="1"/>
</dbReference>
<dbReference type="CDD" id="cd00156">
    <property type="entry name" value="REC"/>
    <property type="match status" value="1"/>
</dbReference>